<feature type="region of interest" description="Disordered" evidence="3">
    <location>
        <begin position="1"/>
        <end position="48"/>
    </location>
</feature>
<name>A0A9R0SDK9_TRITD</name>
<feature type="domain" description="RRM" evidence="4">
    <location>
        <begin position="88"/>
        <end position="165"/>
    </location>
</feature>
<dbReference type="InterPro" id="IPR051229">
    <property type="entry name" value="ALYREF_mRNA_export"/>
</dbReference>
<dbReference type="OMA" id="WIWHCIA"/>
<dbReference type="AlphaFoldDB" id="A0A9R0SDK9"/>
<evidence type="ECO:0000256" key="3">
    <source>
        <dbReference type="SAM" id="MobiDB-lite"/>
    </source>
</evidence>
<feature type="compositionally biased region" description="Basic residues" evidence="3">
    <location>
        <begin position="37"/>
        <end position="46"/>
    </location>
</feature>
<dbReference type="EMBL" id="LT934117">
    <property type="protein sequence ID" value="VAH92518.1"/>
    <property type="molecule type" value="Genomic_DNA"/>
</dbReference>
<dbReference type="SUPFAM" id="SSF54928">
    <property type="entry name" value="RNA-binding domain, RBD"/>
    <property type="match status" value="1"/>
</dbReference>
<accession>A0A9R0SDK9</accession>
<dbReference type="SMART" id="SM00360">
    <property type="entry name" value="RRM"/>
    <property type="match status" value="1"/>
</dbReference>
<protein>
    <recommendedName>
        <fullName evidence="4">RRM domain-containing protein</fullName>
    </recommendedName>
</protein>
<dbReference type="Pfam" id="PF00076">
    <property type="entry name" value="RRM_1"/>
    <property type="match status" value="1"/>
</dbReference>
<dbReference type="InterPro" id="IPR012677">
    <property type="entry name" value="Nucleotide-bd_a/b_plait_sf"/>
</dbReference>
<dbReference type="CDD" id="cd12680">
    <property type="entry name" value="RRM_THOC4"/>
    <property type="match status" value="1"/>
</dbReference>
<dbReference type="Gene3D" id="3.30.70.330">
    <property type="match status" value="1"/>
</dbReference>
<evidence type="ECO:0000259" key="4">
    <source>
        <dbReference type="PROSITE" id="PS50102"/>
    </source>
</evidence>
<keyword evidence="1 2" id="KW-0694">RNA-binding</keyword>
<dbReference type="PROSITE" id="PS50102">
    <property type="entry name" value="RRM"/>
    <property type="match status" value="1"/>
</dbReference>
<dbReference type="GO" id="GO:0006406">
    <property type="term" value="P:mRNA export from nucleus"/>
    <property type="evidence" value="ECO:0007669"/>
    <property type="project" value="TreeGrafter"/>
</dbReference>
<gene>
    <name evidence="5" type="ORF">TRITD_4Av1G140320</name>
</gene>
<evidence type="ECO:0000256" key="2">
    <source>
        <dbReference type="PROSITE-ProRule" id="PRU00176"/>
    </source>
</evidence>
<dbReference type="PANTHER" id="PTHR19965:SF60">
    <property type="entry name" value="RRM DOMAIN-CONTAINING PROTEIN"/>
    <property type="match status" value="1"/>
</dbReference>
<organism evidence="5 6">
    <name type="scientific">Triticum turgidum subsp. durum</name>
    <name type="common">Durum wheat</name>
    <name type="synonym">Triticum durum</name>
    <dbReference type="NCBI Taxonomy" id="4567"/>
    <lineage>
        <taxon>Eukaryota</taxon>
        <taxon>Viridiplantae</taxon>
        <taxon>Streptophyta</taxon>
        <taxon>Embryophyta</taxon>
        <taxon>Tracheophyta</taxon>
        <taxon>Spermatophyta</taxon>
        <taxon>Magnoliopsida</taxon>
        <taxon>Liliopsida</taxon>
        <taxon>Poales</taxon>
        <taxon>Poaceae</taxon>
        <taxon>BOP clade</taxon>
        <taxon>Pooideae</taxon>
        <taxon>Triticodae</taxon>
        <taxon>Triticeae</taxon>
        <taxon>Triticinae</taxon>
        <taxon>Triticum</taxon>
    </lineage>
</organism>
<dbReference type="InterPro" id="IPR000504">
    <property type="entry name" value="RRM_dom"/>
</dbReference>
<keyword evidence="6" id="KW-1185">Reference proteome</keyword>
<evidence type="ECO:0000313" key="5">
    <source>
        <dbReference type="EMBL" id="VAH92518.1"/>
    </source>
</evidence>
<dbReference type="GO" id="GO:0003729">
    <property type="term" value="F:mRNA binding"/>
    <property type="evidence" value="ECO:0007669"/>
    <property type="project" value="TreeGrafter"/>
</dbReference>
<dbReference type="Proteomes" id="UP000324705">
    <property type="component" value="Chromosome 4A"/>
</dbReference>
<feature type="compositionally biased region" description="Basic residues" evidence="3">
    <location>
        <begin position="15"/>
        <end position="25"/>
    </location>
</feature>
<dbReference type="InterPro" id="IPR035979">
    <property type="entry name" value="RBD_domain_sf"/>
</dbReference>
<dbReference type="PANTHER" id="PTHR19965">
    <property type="entry name" value="RNA AND EXPORT FACTOR BINDING PROTEIN"/>
    <property type="match status" value="1"/>
</dbReference>
<proteinExistence type="predicted"/>
<dbReference type="Gramene" id="TRITD4Av1G140320.2">
    <property type="protein sequence ID" value="TRITD4Av1G140320.2"/>
    <property type="gene ID" value="TRITD4Av1G140320"/>
</dbReference>
<evidence type="ECO:0000313" key="6">
    <source>
        <dbReference type="Proteomes" id="UP000324705"/>
    </source>
</evidence>
<reference evidence="5 6" key="1">
    <citation type="submission" date="2017-09" db="EMBL/GenBank/DDBJ databases">
        <authorList>
            <consortium name="International Durum Wheat Genome Sequencing Consortium (IDWGSC)"/>
            <person name="Milanesi L."/>
        </authorList>
    </citation>
    <scope>NUCLEOTIDE SEQUENCE [LARGE SCALE GENOMIC DNA]</scope>
    <source>
        <strain evidence="6">cv. Svevo</strain>
    </source>
</reference>
<sequence>MADTLDMSLDDIITKNKHHHRRGRHNPASAASGGSAHPRRRFRSRAATRAVAAPYHQLSLPQQVPPAFGYVAQPMAMVTAPSALDSPTKLYISNLDYNVSNEDIKELFSEMGEIQRYSINYDKSGRSKGTAEVVFSARSSAVAALKKYNNVHLDGKPMKIEVIGTNIEAPAPIPAIFALAPSPGNFSFPSKVDLEWVLAVEDGLVVEVASVVAAEVGSVVVAEGVRTVSEGREGVASWNFLLQISTPTWTSTTRLQCKSAKWIWHCIACVLVFL</sequence>
<dbReference type="GO" id="GO:0005634">
    <property type="term" value="C:nucleus"/>
    <property type="evidence" value="ECO:0007669"/>
    <property type="project" value="TreeGrafter"/>
</dbReference>
<evidence type="ECO:0000256" key="1">
    <source>
        <dbReference type="ARBA" id="ARBA00022884"/>
    </source>
</evidence>